<keyword evidence="8 9" id="KW-0012">Acyltransferase</keyword>
<dbReference type="GO" id="GO:0042158">
    <property type="term" value="P:lipoprotein biosynthetic process"/>
    <property type="evidence" value="ECO:0007669"/>
    <property type="project" value="UniProtKB-UniRule"/>
</dbReference>
<dbReference type="GO" id="GO:0016410">
    <property type="term" value="F:N-acyltransferase activity"/>
    <property type="evidence" value="ECO:0007669"/>
    <property type="project" value="UniProtKB-UniRule"/>
</dbReference>
<feature type="transmembrane region" description="Helical" evidence="9">
    <location>
        <begin position="118"/>
        <end position="139"/>
    </location>
</feature>
<dbReference type="SUPFAM" id="SSF56317">
    <property type="entry name" value="Carbon-nitrogen hydrolase"/>
    <property type="match status" value="1"/>
</dbReference>
<evidence type="ECO:0000256" key="9">
    <source>
        <dbReference type="HAMAP-Rule" id="MF_01148"/>
    </source>
</evidence>
<dbReference type="NCBIfam" id="TIGR00546">
    <property type="entry name" value="lnt"/>
    <property type="match status" value="1"/>
</dbReference>
<dbReference type="InterPro" id="IPR045378">
    <property type="entry name" value="LNT_N"/>
</dbReference>
<dbReference type="Pfam" id="PF00795">
    <property type="entry name" value="CN_hydrolase"/>
    <property type="match status" value="1"/>
</dbReference>
<feature type="transmembrane region" description="Helical" evidence="9">
    <location>
        <begin position="53"/>
        <end position="74"/>
    </location>
</feature>
<evidence type="ECO:0000256" key="4">
    <source>
        <dbReference type="ARBA" id="ARBA00022679"/>
    </source>
</evidence>
<feature type="domain" description="CN hydrolase" evidence="10">
    <location>
        <begin position="224"/>
        <end position="469"/>
    </location>
</feature>
<dbReference type="Proteomes" id="UP000648908">
    <property type="component" value="Unassembled WGS sequence"/>
</dbReference>
<reference evidence="11" key="1">
    <citation type="submission" date="2021-01" db="EMBL/GenBank/DDBJ databases">
        <title>Tabrizicola alba sp. nov. a motile alkaliphilic bacterium isolated from a soda lake.</title>
        <authorList>
            <person name="Szuroczki S."/>
            <person name="Abbaszade G."/>
            <person name="Schumann P."/>
            <person name="Toth E."/>
        </authorList>
    </citation>
    <scope>NUCLEOTIDE SEQUENCE</scope>
    <source>
        <strain evidence="11">DMG-N-6</strain>
    </source>
</reference>
<evidence type="ECO:0000313" key="12">
    <source>
        <dbReference type="Proteomes" id="UP000648908"/>
    </source>
</evidence>
<feature type="transmembrane region" description="Helical" evidence="9">
    <location>
        <begin position="30"/>
        <end position="46"/>
    </location>
</feature>
<dbReference type="InterPro" id="IPR036526">
    <property type="entry name" value="C-N_Hydrolase_sf"/>
</dbReference>
<dbReference type="PANTHER" id="PTHR38686:SF1">
    <property type="entry name" value="APOLIPOPROTEIN N-ACYLTRANSFERASE"/>
    <property type="match status" value="1"/>
</dbReference>
<evidence type="ECO:0000259" key="10">
    <source>
        <dbReference type="PROSITE" id="PS50263"/>
    </source>
</evidence>
<evidence type="ECO:0000256" key="5">
    <source>
        <dbReference type="ARBA" id="ARBA00022692"/>
    </source>
</evidence>
<feature type="transmembrane region" description="Helical" evidence="9">
    <location>
        <begin position="86"/>
        <end position="106"/>
    </location>
</feature>
<dbReference type="CDD" id="cd07571">
    <property type="entry name" value="ALP_N-acyl_transferase"/>
    <property type="match status" value="1"/>
</dbReference>
<comment type="similarity">
    <text evidence="2 9">Belongs to the CN hydrolase family. Apolipoprotein N-acyltransferase subfamily.</text>
</comment>
<sequence length="514" mass="54428">MRSVWPGRRQIAVAFLLGAAMALGQAPFGLWQLTLLALAVLFALLVRQNGAGAAAWIGLFAGAGHFALALSWIIEPFLIAPERHGWMAPFAVVLISFGLGLFWALAFATAHLTGRRGAWIALALPLTLTLAELLRGRIFTGFPWAMPGHVWVDTPVAQLAALAGAGGLTLFLALLAVLPVALQSRRRSAAVTLAVLLGAVWFWGQSRLAAELPVRADAAVIRLVQPNAEQSLKWDPDQARVFFRRLLDLSGEPPAGNGPRPDLVVWPETSVPWLLETEGALLPTIAEAGNGAQLAVGIQRAEAGRGWNSLALIGPGADLRAVYDKHHLVPFGEYVPFGDLMWDWFGIGAFASQLGGGYSAGPGPVLLDLGPRLGRALPLICYEAVFPQDLHAAPAGADWILQITNDAWFGTRTGPWQHLAQARLRAVEQGLPFLRAANTGVSAVIDARGRVVMQLELGQMGVLDTPLPPAVPGGTVYARTGDLPLGLAMLAALALVGLAARRANASQGRGLRGA</sequence>
<evidence type="ECO:0000256" key="6">
    <source>
        <dbReference type="ARBA" id="ARBA00022989"/>
    </source>
</evidence>
<gene>
    <name evidence="9 11" type="primary">lnt</name>
    <name evidence="11" type="ORF">JL811_03455</name>
</gene>
<dbReference type="Gene3D" id="3.60.110.10">
    <property type="entry name" value="Carbon-nitrogen hydrolase"/>
    <property type="match status" value="1"/>
</dbReference>
<feature type="transmembrane region" description="Helical" evidence="9">
    <location>
        <begin position="159"/>
        <end position="181"/>
    </location>
</feature>
<dbReference type="HAMAP" id="MF_01148">
    <property type="entry name" value="Lnt"/>
    <property type="match status" value="1"/>
</dbReference>
<evidence type="ECO:0000256" key="7">
    <source>
        <dbReference type="ARBA" id="ARBA00023136"/>
    </source>
</evidence>
<evidence type="ECO:0000313" key="11">
    <source>
        <dbReference type="EMBL" id="MBL4916268.1"/>
    </source>
</evidence>
<dbReference type="AlphaFoldDB" id="A0A8K0V6H5"/>
<comment type="subcellular location">
    <subcellularLocation>
        <location evidence="1 9">Cell membrane</location>
        <topology evidence="1 9">Multi-pass membrane protein</topology>
    </subcellularLocation>
</comment>
<keyword evidence="3 9" id="KW-1003">Cell membrane</keyword>
<keyword evidence="4 9" id="KW-0808">Transferase</keyword>
<keyword evidence="6 9" id="KW-1133">Transmembrane helix</keyword>
<evidence type="ECO:0000256" key="8">
    <source>
        <dbReference type="ARBA" id="ARBA00023315"/>
    </source>
</evidence>
<dbReference type="PROSITE" id="PS50263">
    <property type="entry name" value="CN_HYDROLASE"/>
    <property type="match status" value="1"/>
</dbReference>
<keyword evidence="12" id="KW-1185">Reference proteome</keyword>
<evidence type="ECO:0000256" key="1">
    <source>
        <dbReference type="ARBA" id="ARBA00004651"/>
    </source>
</evidence>
<dbReference type="GO" id="GO:0005886">
    <property type="term" value="C:plasma membrane"/>
    <property type="evidence" value="ECO:0007669"/>
    <property type="project" value="UniProtKB-SubCell"/>
</dbReference>
<proteinExistence type="inferred from homology"/>
<keyword evidence="5 9" id="KW-0812">Transmembrane</keyword>
<organism evidence="11 12">
    <name type="scientific">Szabonella alba</name>
    <dbReference type="NCBI Taxonomy" id="2804194"/>
    <lineage>
        <taxon>Bacteria</taxon>
        <taxon>Pseudomonadati</taxon>
        <taxon>Pseudomonadota</taxon>
        <taxon>Alphaproteobacteria</taxon>
        <taxon>Rhodobacterales</taxon>
        <taxon>Paracoccaceae</taxon>
        <taxon>Szabonella</taxon>
    </lineage>
</organism>
<accession>A0A8K0V6H5</accession>
<dbReference type="InterPro" id="IPR004563">
    <property type="entry name" value="Apolipo_AcylTrfase"/>
</dbReference>
<dbReference type="InterPro" id="IPR003010">
    <property type="entry name" value="C-N_Hydrolase"/>
</dbReference>
<comment type="catalytic activity">
    <reaction evidence="9">
        <text>N-terminal S-1,2-diacyl-sn-glyceryl-L-cysteinyl-[lipoprotein] + a glycerophospholipid = N-acyl-S-1,2-diacyl-sn-glyceryl-L-cysteinyl-[lipoprotein] + a 2-acyl-sn-glycero-3-phospholipid + H(+)</text>
        <dbReference type="Rhea" id="RHEA:48228"/>
        <dbReference type="Rhea" id="RHEA-COMP:14681"/>
        <dbReference type="Rhea" id="RHEA-COMP:14684"/>
        <dbReference type="ChEBI" id="CHEBI:15378"/>
        <dbReference type="ChEBI" id="CHEBI:136912"/>
        <dbReference type="ChEBI" id="CHEBI:140656"/>
        <dbReference type="ChEBI" id="CHEBI:140657"/>
        <dbReference type="ChEBI" id="CHEBI:140660"/>
        <dbReference type="EC" id="2.3.1.269"/>
    </reaction>
</comment>
<comment type="function">
    <text evidence="9">Catalyzes the phospholipid dependent N-acylation of the N-terminal cysteine of apolipoprotein, the last step in lipoprotein maturation.</text>
</comment>
<dbReference type="UniPathway" id="UPA00666"/>
<dbReference type="RefSeq" id="WP_202687200.1">
    <property type="nucleotide sequence ID" value="NZ_JAESVN010000001.1"/>
</dbReference>
<feature type="transmembrane region" description="Helical" evidence="9">
    <location>
        <begin position="188"/>
        <end position="204"/>
    </location>
</feature>
<dbReference type="Pfam" id="PF20154">
    <property type="entry name" value="LNT_N"/>
    <property type="match status" value="1"/>
</dbReference>
<evidence type="ECO:0000256" key="2">
    <source>
        <dbReference type="ARBA" id="ARBA00010065"/>
    </source>
</evidence>
<keyword evidence="7 9" id="KW-0472">Membrane</keyword>
<evidence type="ECO:0000256" key="3">
    <source>
        <dbReference type="ARBA" id="ARBA00022475"/>
    </source>
</evidence>
<protein>
    <recommendedName>
        <fullName evidence="9">Apolipoprotein N-acyltransferase</fullName>
        <shortName evidence="9">ALP N-acyltransferase</shortName>
        <ecNumber evidence="9">2.3.1.269</ecNumber>
    </recommendedName>
</protein>
<dbReference type="EC" id="2.3.1.269" evidence="9"/>
<comment type="pathway">
    <text evidence="9">Protein modification; lipoprotein biosynthesis (N-acyl transfer).</text>
</comment>
<dbReference type="PANTHER" id="PTHR38686">
    <property type="entry name" value="APOLIPOPROTEIN N-ACYLTRANSFERASE"/>
    <property type="match status" value="1"/>
</dbReference>
<comment type="caution">
    <text evidence="11">The sequence shown here is derived from an EMBL/GenBank/DDBJ whole genome shotgun (WGS) entry which is preliminary data.</text>
</comment>
<dbReference type="EMBL" id="JAESVN010000001">
    <property type="protein sequence ID" value="MBL4916268.1"/>
    <property type="molecule type" value="Genomic_DNA"/>
</dbReference>
<name>A0A8K0V6H5_9RHOB</name>